<gene>
    <name evidence="2" type="ORF">BC936DRAFT_146122</name>
</gene>
<evidence type="ECO:0008006" key="4">
    <source>
        <dbReference type="Google" id="ProtNLM"/>
    </source>
</evidence>
<keyword evidence="3" id="KW-1185">Reference proteome</keyword>
<organism evidence="2 3">
    <name type="scientific">Jimgerdemannia flammicorona</name>
    <dbReference type="NCBI Taxonomy" id="994334"/>
    <lineage>
        <taxon>Eukaryota</taxon>
        <taxon>Fungi</taxon>
        <taxon>Fungi incertae sedis</taxon>
        <taxon>Mucoromycota</taxon>
        <taxon>Mucoromycotina</taxon>
        <taxon>Endogonomycetes</taxon>
        <taxon>Endogonales</taxon>
        <taxon>Endogonaceae</taxon>
        <taxon>Jimgerdemannia</taxon>
    </lineage>
</organism>
<evidence type="ECO:0000313" key="2">
    <source>
        <dbReference type="EMBL" id="RUP47106.1"/>
    </source>
</evidence>
<dbReference type="PANTHER" id="PTHR11937">
    <property type="entry name" value="ACTIN"/>
    <property type="match status" value="1"/>
</dbReference>
<dbReference type="Gene3D" id="3.30.420.40">
    <property type="match status" value="1"/>
</dbReference>
<comment type="similarity">
    <text evidence="1">Belongs to the actin family.</text>
</comment>
<reference evidence="2 3" key="1">
    <citation type="journal article" date="2018" name="New Phytol.">
        <title>Phylogenomics of Endogonaceae and evolution of mycorrhizas within Mucoromycota.</title>
        <authorList>
            <person name="Chang Y."/>
            <person name="Desiro A."/>
            <person name="Na H."/>
            <person name="Sandor L."/>
            <person name="Lipzen A."/>
            <person name="Clum A."/>
            <person name="Barry K."/>
            <person name="Grigoriev I.V."/>
            <person name="Martin F.M."/>
            <person name="Stajich J.E."/>
            <person name="Smith M.E."/>
            <person name="Bonito G."/>
            <person name="Spatafora J.W."/>
        </authorList>
    </citation>
    <scope>NUCLEOTIDE SEQUENCE [LARGE SCALE GENOMIC DNA]</scope>
    <source>
        <strain evidence="2 3">GMNB39</strain>
    </source>
</reference>
<dbReference type="SMART" id="SM00268">
    <property type="entry name" value="ACTIN"/>
    <property type="match status" value="1"/>
</dbReference>
<evidence type="ECO:0000256" key="1">
    <source>
        <dbReference type="RuleBase" id="RU000487"/>
    </source>
</evidence>
<protein>
    <recommendedName>
        <fullName evidence="4">Actin family</fullName>
    </recommendedName>
</protein>
<dbReference type="Pfam" id="PF00022">
    <property type="entry name" value="Actin"/>
    <property type="match status" value="2"/>
</dbReference>
<name>A0A433D8B2_9FUNG</name>
<evidence type="ECO:0000313" key="3">
    <source>
        <dbReference type="Proteomes" id="UP000268093"/>
    </source>
</evidence>
<sequence length="345" mass="39672">MTLNSPPSSSSSHQGFLTNWEIEKEIWDRIFSKDVLQCEPEECGLVVTEPCFNLPNIQQTYDQIVFEEYEFESYYRTTDETTPFKSITSPFVPAPQLCLHNDIPSLFGDPKTHPPDCVVIVDSGYSFTHIVPFLKGKPVAKAIRRLNQRWRQVADEPSERSRVLPVRRSRIVYPSHVFVQSSFSFPLFPLFTHEAIPSRYRHVLCRHYNMMDETYLMNEVKEACCYVSQDVFKDLDLCNETSFLMMVIGIVGKARKTTQSYKNTFCRISQVTKGVTLSETDLRNLAPADFEVRVTKPNNPITYAWQGGAHMAMAQKGAEYKKKAVTRQEYHEIGSEACRRKFGGM</sequence>
<dbReference type="AlphaFoldDB" id="A0A433D8B2"/>
<dbReference type="EMBL" id="RBNI01004960">
    <property type="protein sequence ID" value="RUP47106.1"/>
    <property type="molecule type" value="Genomic_DNA"/>
</dbReference>
<proteinExistence type="inferred from homology"/>
<dbReference type="OrthoDB" id="6220758at2759"/>
<dbReference type="Proteomes" id="UP000268093">
    <property type="component" value="Unassembled WGS sequence"/>
</dbReference>
<dbReference type="InterPro" id="IPR004000">
    <property type="entry name" value="Actin"/>
</dbReference>
<dbReference type="InterPro" id="IPR043129">
    <property type="entry name" value="ATPase_NBD"/>
</dbReference>
<accession>A0A433D8B2</accession>
<dbReference type="SUPFAM" id="SSF53067">
    <property type="entry name" value="Actin-like ATPase domain"/>
    <property type="match status" value="2"/>
</dbReference>
<comment type="caution">
    <text evidence="2">The sequence shown here is derived from an EMBL/GenBank/DDBJ whole genome shotgun (WGS) entry which is preliminary data.</text>
</comment>
<dbReference type="Gene3D" id="3.90.640.10">
    <property type="entry name" value="Actin, Chain A, domain 4"/>
    <property type="match status" value="1"/>
</dbReference>